<dbReference type="Pfam" id="PF14833">
    <property type="entry name" value="NAD_binding_11"/>
    <property type="match status" value="1"/>
</dbReference>
<dbReference type="Gene3D" id="3.40.50.720">
    <property type="entry name" value="NAD(P)-binding Rossmann-like Domain"/>
    <property type="match status" value="1"/>
</dbReference>
<dbReference type="EMBL" id="JACU01000010">
    <property type="protein sequence ID" value="KMS51846.1"/>
    <property type="molecule type" value="Genomic_DNA"/>
</dbReference>
<dbReference type="GO" id="GO:0051287">
    <property type="term" value="F:NAD binding"/>
    <property type="evidence" value="ECO:0007669"/>
    <property type="project" value="InterPro"/>
</dbReference>
<dbReference type="InterPro" id="IPR002204">
    <property type="entry name" value="3-OH-isobutyrate_DH-rel_CS"/>
</dbReference>
<dbReference type="PATRIC" id="fig|1114963.3.peg.4026"/>
<dbReference type="InterPro" id="IPR013328">
    <property type="entry name" value="6PGD_dom2"/>
</dbReference>
<dbReference type="SUPFAM" id="SSF51735">
    <property type="entry name" value="NAD(P)-binding Rossmann-fold domains"/>
    <property type="match status" value="1"/>
</dbReference>
<dbReference type="GO" id="GO:0050661">
    <property type="term" value="F:NADP binding"/>
    <property type="evidence" value="ECO:0007669"/>
    <property type="project" value="InterPro"/>
</dbReference>
<reference evidence="6 7" key="1">
    <citation type="journal article" date="2015" name="G3 (Bethesda)">
        <title>Insights into Ongoing Evolution of the Hexachlorocyclohexane Catabolic Pathway from Comparative Genomics of Ten Sphingomonadaceae Strains.</title>
        <authorList>
            <person name="Pearce S.L."/>
            <person name="Oakeshott J.G."/>
            <person name="Pandey G."/>
        </authorList>
    </citation>
    <scope>NUCLEOTIDE SEQUENCE [LARGE SCALE GENOMIC DNA]</scope>
    <source>
        <strain evidence="6 7">LL02</strain>
    </source>
</reference>
<dbReference type="RefSeq" id="WP_059153023.1">
    <property type="nucleotide sequence ID" value="NZ_KQ130457.1"/>
</dbReference>
<evidence type="ECO:0000259" key="4">
    <source>
        <dbReference type="Pfam" id="PF03446"/>
    </source>
</evidence>
<sequence>MDIGFVGLGRMGLAMASNLGRAGHRILAWNRSPVAGDAVVNGTIAASPEEVLGADVVFTMLSDDAAIREVVLDGDLLSHAREGLVHVVTATISVDFAGELADIHAARGIGYVSAPVFGRPDVAEAAQLNIMAAGPAEAIARVTPLFDVIGRRVFVMGEDPRTANASKVAGNMMIAMAMEAMAEAAAITEAHGVERGAFLDLMTQTLFGCRVYENYGGKIVAGDYEPGFRLALGLKDLRLASEAGEAFGKALPMLGAVRGQMQAAADAGRGEQDWSAIAAHLLGS</sequence>
<feature type="active site" evidence="3">
    <location>
        <position position="167"/>
    </location>
</feature>
<evidence type="ECO:0000313" key="7">
    <source>
        <dbReference type="Proteomes" id="UP000052268"/>
    </source>
</evidence>
<dbReference type="GO" id="GO:0016054">
    <property type="term" value="P:organic acid catabolic process"/>
    <property type="evidence" value="ECO:0007669"/>
    <property type="project" value="UniProtKB-ARBA"/>
</dbReference>
<keyword evidence="1" id="KW-0560">Oxidoreductase</keyword>
<evidence type="ECO:0000313" key="6">
    <source>
        <dbReference type="EMBL" id="KMS51846.1"/>
    </source>
</evidence>
<evidence type="ECO:0000259" key="5">
    <source>
        <dbReference type="Pfam" id="PF14833"/>
    </source>
</evidence>
<evidence type="ECO:0000256" key="2">
    <source>
        <dbReference type="ARBA" id="ARBA00023027"/>
    </source>
</evidence>
<feature type="domain" description="3-hydroxyisobutyrate dehydrogenase-like NAD-binding" evidence="5">
    <location>
        <begin position="163"/>
        <end position="279"/>
    </location>
</feature>
<dbReference type="InterPro" id="IPR051265">
    <property type="entry name" value="HIBADH-related_NP60_sf"/>
</dbReference>
<dbReference type="AlphaFoldDB" id="A0A0J7XIJ1"/>
<dbReference type="OrthoDB" id="9812907at2"/>
<dbReference type="Gene3D" id="1.10.1040.10">
    <property type="entry name" value="N-(1-d-carboxylethyl)-l-norvaline Dehydrogenase, domain 2"/>
    <property type="match status" value="1"/>
</dbReference>
<dbReference type="PANTHER" id="PTHR43580:SF2">
    <property type="entry name" value="CYTOKINE-LIKE NUCLEAR FACTOR N-PAC"/>
    <property type="match status" value="1"/>
</dbReference>
<protein>
    <submittedName>
        <fullName evidence="6">Oxidoreductase</fullName>
    </submittedName>
</protein>
<feature type="domain" description="6-phosphogluconate dehydrogenase NADP-binding" evidence="4">
    <location>
        <begin position="2"/>
        <end position="157"/>
    </location>
</feature>
<dbReference type="InterPro" id="IPR029154">
    <property type="entry name" value="HIBADH-like_NADP-bd"/>
</dbReference>
<dbReference type="Proteomes" id="UP000052268">
    <property type="component" value="Unassembled WGS sequence"/>
</dbReference>
<keyword evidence="7" id="KW-1185">Reference proteome</keyword>
<dbReference type="PANTHER" id="PTHR43580">
    <property type="entry name" value="OXIDOREDUCTASE GLYR1-RELATED"/>
    <property type="match status" value="1"/>
</dbReference>
<dbReference type="Pfam" id="PF03446">
    <property type="entry name" value="NAD_binding_2"/>
    <property type="match status" value="1"/>
</dbReference>
<name>A0A0J7XIJ1_9SPHN</name>
<dbReference type="GO" id="GO:0016491">
    <property type="term" value="F:oxidoreductase activity"/>
    <property type="evidence" value="ECO:0007669"/>
    <property type="project" value="UniProtKB-KW"/>
</dbReference>
<proteinExistence type="predicted"/>
<accession>A0A0J7XIJ1</accession>
<dbReference type="InterPro" id="IPR036291">
    <property type="entry name" value="NAD(P)-bd_dom_sf"/>
</dbReference>
<gene>
    <name evidence="6" type="ORF">V474_02055</name>
</gene>
<dbReference type="PIRSF" id="PIRSF000103">
    <property type="entry name" value="HIBADH"/>
    <property type="match status" value="1"/>
</dbReference>
<keyword evidence="2" id="KW-0520">NAD</keyword>
<evidence type="ECO:0000256" key="3">
    <source>
        <dbReference type="PIRSR" id="PIRSR000103-1"/>
    </source>
</evidence>
<evidence type="ECO:0000256" key="1">
    <source>
        <dbReference type="ARBA" id="ARBA00023002"/>
    </source>
</evidence>
<organism evidence="6 7">
    <name type="scientific">Novosphingobium barchaimii LL02</name>
    <dbReference type="NCBI Taxonomy" id="1114963"/>
    <lineage>
        <taxon>Bacteria</taxon>
        <taxon>Pseudomonadati</taxon>
        <taxon>Pseudomonadota</taxon>
        <taxon>Alphaproteobacteria</taxon>
        <taxon>Sphingomonadales</taxon>
        <taxon>Sphingomonadaceae</taxon>
        <taxon>Novosphingobium</taxon>
    </lineage>
</organism>
<comment type="caution">
    <text evidence="6">The sequence shown here is derived from an EMBL/GenBank/DDBJ whole genome shotgun (WGS) entry which is preliminary data.</text>
</comment>
<dbReference type="InterPro" id="IPR008927">
    <property type="entry name" value="6-PGluconate_DH-like_C_sf"/>
</dbReference>
<dbReference type="InterPro" id="IPR015815">
    <property type="entry name" value="HIBADH-related"/>
</dbReference>
<dbReference type="PROSITE" id="PS00895">
    <property type="entry name" value="3_HYDROXYISOBUT_DH"/>
    <property type="match status" value="1"/>
</dbReference>
<dbReference type="SUPFAM" id="SSF48179">
    <property type="entry name" value="6-phosphogluconate dehydrogenase C-terminal domain-like"/>
    <property type="match status" value="1"/>
</dbReference>
<dbReference type="InterPro" id="IPR006115">
    <property type="entry name" value="6PGDH_NADP-bd"/>
</dbReference>